<comment type="caution">
    <text evidence="3">The sequence shown here is derived from an EMBL/GenBank/DDBJ whole genome shotgun (WGS) entry which is preliminary data.</text>
</comment>
<sequence>METANQAKIDMAEASKKEEIGAKLRDRETKQNSSKIDAETFIISTKRQEEGKKEEFGIRTEVEIFENQREAEVVEVIIELENNKARWSQTG</sequence>
<gene>
    <name evidence="3" type="ORF">T459_14479</name>
</gene>
<dbReference type="AlphaFoldDB" id="A0A2G2ZHP7"/>
<feature type="region of interest" description="Disordered" evidence="2">
    <location>
        <begin position="1"/>
        <end position="36"/>
    </location>
</feature>
<keyword evidence="4" id="KW-1185">Reference proteome</keyword>
<evidence type="ECO:0000313" key="4">
    <source>
        <dbReference type="Proteomes" id="UP000222542"/>
    </source>
</evidence>
<dbReference type="PANTHER" id="PTHR13806">
    <property type="entry name" value="FLOTILLIN-RELATED"/>
    <property type="match status" value="1"/>
</dbReference>
<dbReference type="STRING" id="4072.A0A2G2ZHP7"/>
<reference evidence="3 4" key="1">
    <citation type="journal article" date="2014" name="Nat. Genet.">
        <title>Genome sequence of the hot pepper provides insights into the evolution of pungency in Capsicum species.</title>
        <authorList>
            <person name="Kim S."/>
            <person name="Park M."/>
            <person name="Yeom S.I."/>
            <person name="Kim Y.M."/>
            <person name="Lee J.M."/>
            <person name="Lee H.A."/>
            <person name="Seo E."/>
            <person name="Choi J."/>
            <person name="Cheong K."/>
            <person name="Kim K.T."/>
            <person name="Jung K."/>
            <person name="Lee G.W."/>
            <person name="Oh S.K."/>
            <person name="Bae C."/>
            <person name="Kim S.B."/>
            <person name="Lee H.Y."/>
            <person name="Kim S.Y."/>
            <person name="Kim M.S."/>
            <person name="Kang B.C."/>
            <person name="Jo Y.D."/>
            <person name="Yang H.B."/>
            <person name="Jeong H.J."/>
            <person name="Kang W.H."/>
            <person name="Kwon J.K."/>
            <person name="Shin C."/>
            <person name="Lim J.Y."/>
            <person name="Park J.H."/>
            <person name="Huh J.H."/>
            <person name="Kim J.S."/>
            <person name="Kim B.D."/>
            <person name="Cohen O."/>
            <person name="Paran I."/>
            <person name="Suh M.C."/>
            <person name="Lee S.B."/>
            <person name="Kim Y.K."/>
            <person name="Shin Y."/>
            <person name="Noh S.J."/>
            <person name="Park J."/>
            <person name="Seo Y.S."/>
            <person name="Kwon S.Y."/>
            <person name="Kim H.A."/>
            <person name="Park J.M."/>
            <person name="Kim H.J."/>
            <person name="Choi S.B."/>
            <person name="Bosland P.W."/>
            <person name="Reeves G."/>
            <person name="Jo S.H."/>
            <person name="Lee B.W."/>
            <person name="Cho H.T."/>
            <person name="Choi H.S."/>
            <person name="Lee M.S."/>
            <person name="Yu Y."/>
            <person name="Do Choi Y."/>
            <person name="Park B.S."/>
            <person name="van Deynze A."/>
            <person name="Ashrafi H."/>
            <person name="Hill T."/>
            <person name="Kim W.T."/>
            <person name="Pai H.S."/>
            <person name="Ahn H.K."/>
            <person name="Yeam I."/>
            <person name="Giovannoni J.J."/>
            <person name="Rose J.K."/>
            <person name="Sorensen I."/>
            <person name="Lee S.J."/>
            <person name="Kim R.W."/>
            <person name="Choi I.Y."/>
            <person name="Choi B.S."/>
            <person name="Lim J.S."/>
            <person name="Lee Y.H."/>
            <person name="Choi D."/>
        </authorList>
    </citation>
    <scope>NUCLEOTIDE SEQUENCE [LARGE SCALE GENOMIC DNA]</scope>
    <source>
        <strain evidence="4">cv. CM334</strain>
    </source>
</reference>
<keyword evidence="1" id="KW-0472">Membrane</keyword>
<evidence type="ECO:0000313" key="3">
    <source>
        <dbReference type="EMBL" id="PHT81464.1"/>
    </source>
</evidence>
<name>A0A2G2ZHP7_CAPAN</name>
<accession>A0A2G2ZHP7</accession>
<dbReference type="GO" id="GO:0005901">
    <property type="term" value="C:caveola"/>
    <property type="evidence" value="ECO:0007669"/>
    <property type="project" value="UniProtKB-SubCell"/>
</dbReference>
<comment type="subcellular location">
    <subcellularLocation>
        <location evidence="1">Cell membrane</location>
        <topology evidence="1">Lipid-anchor</topology>
    </subcellularLocation>
    <subcellularLocation>
        <location evidence="1">Membrane</location>
        <location evidence="1">Caveola</location>
    </subcellularLocation>
</comment>
<dbReference type="PANTHER" id="PTHR13806:SF42">
    <property type="entry name" value="FLOTILLIN-LIKE"/>
    <property type="match status" value="1"/>
</dbReference>
<comment type="similarity">
    <text evidence="1">Belongs to the band 7/mec-2 family. Flotillin subfamily.</text>
</comment>
<feature type="compositionally biased region" description="Basic and acidic residues" evidence="2">
    <location>
        <begin position="10"/>
        <end position="30"/>
    </location>
</feature>
<dbReference type="SMR" id="A0A2G2ZHP7"/>
<dbReference type="Gramene" id="PHT81464">
    <property type="protein sequence ID" value="PHT81464"/>
    <property type="gene ID" value="T459_14479"/>
</dbReference>
<evidence type="ECO:0000256" key="2">
    <source>
        <dbReference type="SAM" id="MobiDB-lite"/>
    </source>
</evidence>
<dbReference type="InterPro" id="IPR027705">
    <property type="entry name" value="Flotillin_fam"/>
</dbReference>
<reference evidence="3 4" key="2">
    <citation type="journal article" date="2017" name="Genome Biol.">
        <title>New reference genome sequences of hot pepper reveal the massive evolution of plant disease-resistance genes by retroduplication.</title>
        <authorList>
            <person name="Kim S."/>
            <person name="Park J."/>
            <person name="Yeom S.I."/>
            <person name="Kim Y.M."/>
            <person name="Seo E."/>
            <person name="Kim K.T."/>
            <person name="Kim M.S."/>
            <person name="Lee J.M."/>
            <person name="Cheong K."/>
            <person name="Shin H.S."/>
            <person name="Kim S.B."/>
            <person name="Han K."/>
            <person name="Lee J."/>
            <person name="Park M."/>
            <person name="Lee H.A."/>
            <person name="Lee H.Y."/>
            <person name="Lee Y."/>
            <person name="Oh S."/>
            <person name="Lee J.H."/>
            <person name="Choi E."/>
            <person name="Choi E."/>
            <person name="Lee S.E."/>
            <person name="Jeon J."/>
            <person name="Kim H."/>
            <person name="Choi G."/>
            <person name="Song H."/>
            <person name="Lee J."/>
            <person name="Lee S.C."/>
            <person name="Kwon J.K."/>
            <person name="Lee H.Y."/>
            <person name="Koo N."/>
            <person name="Hong Y."/>
            <person name="Kim R.W."/>
            <person name="Kang W.H."/>
            <person name="Huh J.H."/>
            <person name="Kang B.C."/>
            <person name="Yang T.J."/>
            <person name="Lee Y.H."/>
            <person name="Bennetzen J.L."/>
            <person name="Choi D."/>
        </authorList>
    </citation>
    <scope>NUCLEOTIDE SEQUENCE [LARGE SCALE GENOMIC DNA]</scope>
    <source>
        <strain evidence="4">cv. CM334</strain>
    </source>
</reference>
<protein>
    <recommendedName>
        <fullName evidence="1">Flotillin-like</fullName>
    </recommendedName>
</protein>
<dbReference type="Proteomes" id="UP000222542">
    <property type="component" value="Unassembled WGS sequence"/>
</dbReference>
<dbReference type="EMBL" id="AYRZ02000005">
    <property type="protein sequence ID" value="PHT81464.1"/>
    <property type="molecule type" value="Genomic_DNA"/>
</dbReference>
<evidence type="ECO:0000256" key="1">
    <source>
        <dbReference type="RuleBase" id="RU366054"/>
    </source>
</evidence>
<keyword evidence="1" id="KW-1003">Cell membrane</keyword>
<organism evidence="3 4">
    <name type="scientific">Capsicum annuum</name>
    <name type="common">Capsicum pepper</name>
    <dbReference type="NCBI Taxonomy" id="4072"/>
    <lineage>
        <taxon>Eukaryota</taxon>
        <taxon>Viridiplantae</taxon>
        <taxon>Streptophyta</taxon>
        <taxon>Embryophyta</taxon>
        <taxon>Tracheophyta</taxon>
        <taxon>Spermatophyta</taxon>
        <taxon>Magnoliopsida</taxon>
        <taxon>eudicotyledons</taxon>
        <taxon>Gunneridae</taxon>
        <taxon>Pentapetalae</taxon>
        <taxon>asterids</taxon>
        <taxon>lamiids</taxon>
        <taxon>Solanales</taxon>
        <taxon>Solanaceae</taxon>
        <taxon>Solanoideae</taxon>
        <taxon>Capsiceae</taxon>
        <taxon>Capsicum</taxon>
    </lineage>
</organism>
<proteinExistence type="inferred from homology"/>